<gene>
    <name evidence="2" type="ORF">RO3G_08850</name>
</gene>
<evidence type="ECO:0000313" key="2">
    <source>
        <dbReference type="EMBL" id="EIE84140.1"/>
    </source>
</evidence>
<protein>
    <recommendedName>
        <fullName evidence="4">Retrotransposon gag domain-containing protein</fullName>
    </recommendedName>
</protein>
<proteinExistence type="predicted"/>
<evidence type="ECO:0000256" key="1">
    <source>
        <dbReference type="SAM" id="MobiDB-lite"/>
    </source>
</evidence>
<dbReference type="Proteomes" id="UP000009138">
    <property type="component" value="Unassembled WGS sequence"/>
</dbReference>
<dbReference type="OrthoDB" id="10014648at2759"/>
<dbReference type="AlphaFoldDB" id="I1C6R0"/>
<sequence length="249" mass="29203">MLGIHLHDYRNYHEQSDSHLDWFYDHTFEGWVEFKAQITERFQKDKIKINNVLSAILGIKKKSNETMRQYVDRFDHLVGVYNRQRKVKKDWSEISSSVLMDTFVNGIGPATVRMLIKQHVPKTLSEAQVTAIRECEEEEESDSESNLYEEGSEDDGEEEIIIKKKNRNAKDIKEVMVKEKARNQAKKVKPIKVDKNDVRVEDVDRKIEELTKSFQNFTLFVENGGLEQFAKNKNQQCFNCQDYGHTAHQ</sequence>
<keyword evidence="3" id="KW-1185">Reference proteome</keyword>
<dbReference type="VEuPathDB" id="FungiDB:RO3G_08850"/>
<accession>I1C6R0</accession>
<dbReference type="EMBL" id="CH476737">
    <property type="protein sequence ID" value="EIE84140.1"/>
    <property type="molecule type" value="Genomic_DNA"/>
</dbReference>
<feature type="region of interest" description="Disordered" evidence="1">
    <location>
        <begin position="135"/>
        <end position="159"/>
    </location>
</feature>
<dbReference type="InParanoid" id="I1C6R0"/>
<organism evidence="2 3">
    <name type="scientific">Rhizopus delemar (strain RA 99-880 / ATCC MYA-4621 / FGSC 9543 / NRRL 43880)</name>
    <name type="common">Mucormycosis agent</name>
    <name type="synonym">Rhizopus arrhizus var. delemar</name>
    <dbReference type="NCBI Taxonomy" id="246409"/>
    <lineage>
        <taxon>Eukaryota</taxon>
        <taxon>Fungi</taxon>
        <taxon>Fungi incertae sedis</taxon>
        <taxon>Mucoromycota</taxon>
        <taxon>Mucoromycotina</taxon>
        <taxon>Mucoromycetes</taxon>
        <taxon>Mucorales</taxon>
        <taxon>Mucorineae</taxon>
        <taxon>Rhizopodaceae</taxon>
        <taxon>Rhizopus</taxon>
    </lineage>
</organism>
<dbReference type="RefSeq" id="XP_067519536.1">
    <property type="nucleotide sequence ID" value="XM_067663435.1"/>
</dbReference>
<evidence type="ECO:0000313" key="3">
    <source>
        <dbReference type="Proteomes" id="UP000009138"/>
    </source>
</evidence>
<name>I1C6R0_RHIO9</name>
<dbReference type="GeneID" id="93615816"/>
<evidence type="ECO:0008006" key="4">
    <source>
        <dbReference type="Google" id="ProtNLM"/>
    </source>
</evidence>
<reference evidence="2 3" key="1">
    <citation type="journal article" date="2009" name="PLoS Genet.">
        <title>Genomic analysis of the basal lineage fungus Rhizopus oryzae reveals a whole-genome duplication.</title>
        <authorList>
            <person name="Ma L.-J."/>
            <person name="Ibrahim A.S."/>
            <person name="Skory C."/>
            <person name="Grabherr M.G."/>
            <person name="Burger G."/>
            <person name="Butler M."/>
            <person name="Elias M."/>
            <person name="Idnurm A."/>
            <person name="Lang B.F."/>
            <person name="Sone T."/>
            <person name="Abe A."/>
            <person name="Calvo S.E."/>
            <person name="Corrochano L.M."/>
            <person name="Engels R."/>
            <person name="Fu J."/>
            <person name="Hansberg W."/>
            <person name="Kim J.-M."/>
            <person name="Kodira C.D."/>
            <person name="Koehrsen M.J."/>
            <person name="Liu B."/>
            <person name="Miranda-Saavedra D."/>
            <person name="O'Leary S."/>
            <person name="Ortiz-Castellanos L."/>
            <person name="Poulter R."/>
            <person name="Rodriguez-Romero J."/>
            <person name="Ruiz-Herrera J."/>
            <person name="Shen Y.-Q."/>
            <person name="Zeng Q."/>
            <person name="Galagan J."/>
            <person name="Birren B.W."/>
            <person name="Cuomo C.A."/>
            <person name="Wickes B.L."/>
        </authorList>
    </citation>
    <scope>NUCLEOTIDE SEQUENCE [LARGE SCALE GENOMIC DNA]</scope>
    <source>
        <strain evidence="3">RA 99-880 / ATCC MYA-4621 / FGSC 9543 / NRRL 43880</strain>
    </source>
</reference>
<feature type="compositionally biased region" description="Acidic residues" evidence="1">
    <location>
        <begin position="150"/>
        <end position="159"/>
    </location>
</feature>